<comment type="caution">
    <text evidence="2">The sequence shown here is derived from an EMBL/GenBank/DDBJ whole genome shotgun (WGS) entry which is preliminary data.</text>
</comment>
<dbReference type="GO" id="GO:0032259">
    <property type="term" value="P:methylation"/>
    <property type="evidence" value="ECO:0007669"/>
    <property type="project" value="UniProtKB-KW"/>
</dbReference>
<accession>A0A7V0MZZ9</accession>
<dbReference type="InterPro" id="IPR040758">
    <property type="entry name" value="PrmC_N"/>
</dbReference>
<feature type="domain" description="Release factor glutamine methyltransferase N-terminal" evidence="1">
    <location>
        <begin position="9"/>
        <end position="78"/>
    </location>
</feature>
<dbReference type="Pfam" id="PF17827">
    <property type="entry name" value="PrmC_N"/>
    <property type="match status" value="1"/>
</dbReference>
<dbReference type="PANTHER" id="PTHR18895">
    <property type="entry name" value="HEMK METHYLTRANSFERASE"/>
    <property type="match status" value="1"/>
</dbReference>
<keyword evidence="2" id="KW-0808">Transferase</keyword>
<name>A0A7V0MZZ9_UNCAE</name>
<sequence length="144" mass="16201">MHEPGVRTLIKWATCYLKSKKIDSPRLTAELIAEKIIGGKRVWFYIGSEISVDKKKASLFKREIRRRARGVPLAYITGEQQFMGYKFFIPPGVYIPRADTEVVVEKCIEILNRIANHHSPIVIDLGTGSGSIAVSIAKKIKNAF</sequence>
<proteinExistence type="predicted"/>
<evidence type="ECO:0000259" key="1">
    <source>
        <dbReference type="Pfam" id="PF17827"/>
    </source>
</evidence>
<dbReference type="EMBL" id="DRBC01000210">
    <property type="protein sequence ID" value="HDN84816.1"/>
    <property type="molecule type" value="Genomic_DNA"/>
</dbReference>
<dbReference type="AlphaFoldDB" id="A0A7V0MZZ9"/>
<protein>
    <submittedName>
        <fullName evidence="2">Peptide chain release factor N(5)-glutamine methyltransferase</fullName>
    </submittedName>
</protein>
<dbReference type="Gene3D" id="3.40.50.150">
    <property type="entry name" value="Vaccinia Virus protein VP39"/>
    <property type="match status" value="1"/>
</dbReference>
<keyword evidence="2" id="KW-0489">Methyltransferase</keyword>
<evidence type="ECO:0000313" key="2">
    <source>
        <dbReference type="EMBL" id="HDN84816.1"/>
    </source>
</evidence>
<gene>
    <name evidence="2" type="ORF">ENG47_03555</name>
</gene>
<dbReference type="GO" id="GO:0008168">
    <property type="term" value="F:methyltransferase activity"/>
    <property type="evidence" value="ECO:0007669"/>
    <property type="project" value="UniProtKB-KW"/>
</dbReference>
<dbReference type="Gene3D" id="1.10.8.10">
    <property type="entry name" value="DNA helicase RuvA subunit, C-terminal domain"/>
    <property type="match status" value="1"/>
</dbReference>
<dbReference type="Proteomes" id="UP000885660">
    <property type="component" value="Unassembled WGS sequence"/>
</dbReference>
<dbReference type="PANTHER" id="PTHR18895:SF74">
    <property type="entry name" value="MTRF1L RELEASE FACTOR GLUTAMINE METHYLTRANSFERASE"/>
    <property type="match status" value="1"/>
</dbReference>
<reference evidence="2" key="1">
    <citation type="journal article" date="2020" name="mSystems">
        <title>Genome- and Community-Level Interaction Insights into Carbon Utilization and Element Cycling Functions of Hydrothermarchaeota in Hydrothermal Sediment.</title>
        <authorList>
            <person name="Zhou Z."/>
            <person name="Liu Y."/>
            <person name="Xu W."/>
            <person name="Pan J."/>
            <person name="Luo Z.H."/>
            <person name="Li M."/>
        </authorList>
    </citation>
    <scope>NUCLEOTIDE SEQUENCE [LARGE SCALE GENOMIC DNA]</scope>
    <source>
        <strain evidence="2">HyVt-219</strain>
    </source>
</reference>
<feature type="non-terminal residue" evidence="2">
    <location>
        <position position="144"/>
    </location>
</feature>
<dbReference type="InterPro" id="IPR029063">
    <property type="entry name" value="SAM-dependent_MTases_sf"/>
</dbReference>
<organism evidence="2">
    <name type="scientific">Aerophobetes bacterium</name>
    <dbReference type="NCBI Taxonomy" id="2030807"/>
    <lineage>
        <taxon>Bacteria</taxon>
        <taxon>Candidatus Aerophobota</taxon>
    </lineage>
</organism>
<dbReference type="InterPro" id="IPR050320">
    <property type="entry name" value="N5-glutamine_MTase"/>
</dbReference>
<dbReference type="SUPFAM" id="SSF53335">
    <property type="entry name" value="S-adenosyl-L-methionine-dependent methyltransferases"/>
    <property type="match status" value="1"/>
</dbReference>